<dbReference type="Pfam" id="PF21426">
    <property type="entry name" value="GBS104-like_Ig"/>
    <property type="match status" value="1"/>
</dbReference>
<keyword evidence="3 6" id="KW-0732">Signal</keyword>
<dbReference type="SUPFAM" id="SSF53300">
    <property type="entry name" value="vWA-like"/>
    <property type="match status" value="1"/>
</dbReference>
<evidence type="ECO:0000313" key="9">
    <source>
        <dbReference type="Proteomes" id="UP000607645"/>
    </source>
</evidence>
<dbReference type="PROSITE" id="PS50847">
    <property type="entry name" value="GRAM_POS_ANCHORING"/>
    <property type="match status" value="1"/>
</dbReference>
<name>A0A8J6MCY0_9FIRM</name>
<evidence type="ECO:0000256" key="4">
    <source>
        <dbReference type="ARBA" id="ARBA00023088"/>
    </source>
</evidence>
<feature type="region of interest" description="Disordered" evidence="5">
    <location>
        <begin position="1903"/>
        <end position="1955"/>
    </location>
</feature>
<dbReference type="EMBL" id="JACOPQ010000004">
    <property type="protein sequence ID" value="MBC5736834.1"/>
    <property type="molecule type" value="Genomic_DNA"/>
</dbReference>
<reference evidence="8" key="1">
    <citation type="submission" date="2020-08" db="EMBL/GenBank/DDBJ databases">
        <title>Genome public.</title>
        <authorList>
            <person name="Liu C."/>
            <person name="Sun Q."/>
        </authorList>
    </citation>
    <scope>NUCLEOTIDE SEQUENCE</scope>
    <source>
        <strain evidence="8">NSJ-52</strain>
    </source>
</reference>
<evidence type="ECO:0000256" key="6">
    <source>
        <dbReference type="SAM" id="SignalP"/>
    </source>
</evidence>
<protein>
    <submittedName>
        <fullName evidence="8">VWA domain-containing protein</fullName>
    </submittedName>
</protein>
<comment type="caution">
    <text evidence="8">The sequence shown here is derived from an EMBL/GenBank/DDBJ whole genome shotgun (WGS) entry which is preliminary data.</text>
</comment>
<keyword evidence="9" id="KW-1185">Reference proteome</keyword>
<evidence type="ECO:0000256" key="2">
    <source>
        <dbReference type="ARBA" id="ARBA00022525"/>
    </source>
</evidence>
<organism evidence="8 9">
    <name type="scientific">Lawsonibacter faecis</name>
    <dbReference type="NCBI Taxonomy" id="2763052"/>
    <lineage>
        <taxon>Bacteria</taxon>
        <taxon>Bacillati</taxon>
        <taxon>Bacillota</taxon>
        <taxon>Clostridia</taxon>
        <taxon>Eubacteriales</taxon>
        <taxon>Oscillospiraceae</taxon>
        <taxon>Lawsonibacter</taxon>
    </lineage>
</organism>
<evidence type="ECO:0000256" key="1">
    <source>
        <dbReference type="ARBA" id="ARBA00022512"/>
    </source>
</evidence>
<evidence type="ECO:0000256" key="5">
    <source>
        <dbReference type="SAM" id="MobiDB-lite"/>
    </source>
</evidence>
<proteinExistence type="predicted"/>
<dbReference type="InterPro" id="IPR019931">
    <property type="entry name" value="LPXTG_anchor"/>
</dbReference>
<sequence>MAKKGKKVLAIILTLCMVLGLLPMSALASSKDQIGSYYELDQNGNMVGEGTATSVTTTDDGAVTLEKNIKPLAGENEFEITLKVTTTPQTKVVTTSPDAAVVITIDVSNSMDSKDIKNAKAAAKAFVKNFIADAGTAKRMVSIVAFGSNAVTVLPWTDANSNGTVNPDVNAAIDRVSSSFVRRVGEGACNIQGKHTHDEAYSFVETAEQSDIRDEASKNGPSSSTCKVCGATVKRESQWILVGTIYYWKDHDHCTYDGCATPKDTNHRHNAPKEYSGPHGGSDVTPGGGTNMQGGLRLTDNLLRELKGREAFAGMNNLYAVMLTDGAPSDYSTSKQLTGSVEYIEGGNDGSNLKDEYKTYAATEARAIRNTTGAKLYTISYGTSDKVNNWLSGSIATKNYPADKAGDLNLVFEAISQQILLEVEAWRVTDPMGPDIVFTSEDVSTTDPDMMKYFDGGTLYWDLKQDVPTSQGKNKVYTTSYTIKLDNTKESFIPYEGEFRPTNGVTSLTYIIYDENGAPIPTDPKKPETSLRTGYFKVPTVKSDRPEAEYTVNYLYKDKETGKYVQGNTETKAAKLWDNVTINSADYSRENYSYVSGDAGDQKITAKDMTFNLYYDPDTTTVTVNHYYKETVIDADGNETVGEYPQKPDRVVIDGLNDPLYVGDSYEAKTLASGYELDAGASDEAKIDKLVKTGNEVNFYYYRTVDSRKEATVQVYHIYNEEQWVLENGKYVKTVVEGERQAIGDEVSGKATTTFATSTTGESGYTYVPGSAVITGGSSLIVTEGAASFQLGEGANTITLTFLKSAGDTPDADAAAVEVVHRYTKNVTTVDAEGNIHTDNVAAETFTESVEGHYVGESYTAGAWRFEADGDVYSVKPGQNLTIDALKAEGNTIYVDYELISAPATTSVTVQHIYRTYKLITIDEETGESERVLDEQIAEDPVEIGDLYVGQSYAPTINPSERVGFTINAEDSENYPSAIVEPGGKTAFVFYYDKDETSDERDEASINVTYTYITHLSTVVEGKPVVIDVTVTPEDYQVTETGLKAGDLFTPEDKPEYNDADYTLMRGSLDAVTLKSGTNATIALVYERDDSDREDADVTVNYYYTDYYMTIVDGKAVYLRDEEPVLDTEHSGPMDGTFYKNQIVELTARPEFDGNTYVPAAGNQSSVTLAAGENTVNLYYTREIPLPRATVTVEHWYTTDVIGVDGVTTPGTPEKKDGYTVTKELFEGERYTAAARIDDGFTFQAVTVGTDYTQDDSTKDVTLDANGSLTVRFDYHRTQDNSQSASYTVNYFFKTLDWDQNPGDVDYPAVPSQSERFTSFATRTATATPDLKGVYTLDDVTSTPDYVEQDGAYSIVLEAGDGNEINFYAYTRTDTRTDTAVKVVYEYYMRDTHTDTETYSGTSSELISGRSNNAWVGNRFSFTADSSRDWQDRSYALTGDAVQTIDSLAALEEDGSTANVLTYKYVFEYSSRRDASVTVEHIYQTYDSYTGSTYTSDRTSETYESDGEDDLYVGSIFTAPVADKAGYACQTDAAGRTITLGYNMNLVRVYYLRTISTDPGNYTVDVVHIDGADGAPNQEMLTAQNTSKSYKVGEEYTHAPAANLPEGYKLAHEPEITGESTANGTVTVKYTYVPKDQLTLKVVYNVVAPDGQGGVTVVKTLESATTSHLEGFEYNLLPAKEFTGYSYLGLAEGSAAAAGTLTADTTVTLNYEANRYQFRVDFINDYNDTLIETVWTSDMTADFGYTLTNADVSPYLQAPDAEDLSAWQTSRMPSGYHLAGVSYPTMGVSGEGAYGEDGETFDASAVTNVVKVRYDYVPSVDPVDPEPSTYHVTVKYLEEGTGKELAKEFSTGELRYNSEYDVSAEAAKSISGYTISSVDGETSGRVRRNLTVTVWYTAVGDGGIDIPDPETPTGDKPELPDGSGEIEITDPETPTGDKPEIPGETGETEIVDGDVPLGNLPQTGTVAKAVEPQWTLGLLALLASMAAAGLAITVSRKKEEEAE</sequence>
<dbReference type="Proteomes" id="UP000607645">
    <property type="component" value="Unassembled WGS sequence"/>
</dbReference>
<keyword evidence="2" id="KW-0964">Secreted</keyword>
<dbReference type="InterPro" id="IPR002035">
    <property type="entry name" value="VWF_A"/>
</dbReference>
<dbReference type="InterPro" id="IPR049319">
    <property type="entry name" value="GBS104-like_Ig"/>
</dbReference>
<feature type="chain" id="PRO_5035186319" evidence="6">
    <location>
        <begin position="29"/>
        <end position="2003"/>
    </location>
</feature>
<evidence type="ECO:0000259" key="7">
    <source>
        <dbReference type="PROSITE" id="PS50847"/>
    </source>
</evidence>
<keyword evidence="4" id="KW-0572">Peptidoglycan-anchor</keyword>
<evidence type="ECO:0000313" key="8">
    <source>
        <dbReference type="EMBL" id="MBC5736834.1"/>
    </source>
</evidence>
<dbReference type="Pfam" id="PF13519">
    <property type="entry name" value="VWA_2"/>
    <property type="match status" value="1"/>
</dbReference>
<evidence type="ECO:0000256" key="3">
    <source>
        <dbReference type="ARBA" id="ARBA00022729"/>
    </source>
</evidence>
<feature type="signal peptide" evidence="6">
    <location>
        <begin position="1"/>
        <end position="28"/>
    </location>
</feature>
<dbReference type="SMART" id="SM00327">
    <property type="entry name" value="VWA"/>
    <property type="match status" value="1"/>
</dbReference>
<feature type="region of interest" description="Disordered" evidence="5">
    <location>
        <begin position="265"/>
        <end position="293"/>
    </location>
</feature>
<dbReference type="RefSeq" id="WP_186918893.1">
    <property type="nucleotide sequence ID" value="NZ_JACOPQ010000004.1"/>
</dbReference>
<dbReference type="Gene3D" id="3.40.50.410">
    <property type="entry name" value="von Willebrand factor, type A domain"/>
    <property type="match status" value="2"/>
</dbReference>
<accession>A0A8J6MCY0</accession>
<keyword evidence="1" id="KW-0134">Cell wall</keyword>
<feature type="domain" description="Gram-positive cocci surface proteins LPxTG" evidence="7">
    <location>
        <begin position="1960"/>
        <end position="2003"/>
    </location>
</feature>
<dbReference type="InterPro" id="IPR036465">
    <property type="entry name" value="vWFA_dom_sf"/>
</dbReference>
<gene>
    <name evidence="8" type="ORF">H8S62_07385</name>
</gene>